<evidence type="ECO:0000256" key="3">
    <source>
        <dbReference type="ARBA" id="ARBA00022475"/>
    </source>
</evidence>
<dbReference type="SUPFAM" id="SSF54523">
    <property type="entry name" value="Pili subunits"/>
    <property type="match status" value="1"/>
</dbReference>
<keyword evidence="4" id="KW-0488">Methylation</keyword>
<protein>
    <submittedName>
        <fullName evidence="11">Competence protein ComGC</fullName>
    </submittedName>
</protein>
<dbReference type="InterPro" id="IPR045584">
    <property type="entry name" value="Pilin-like"/>
</dbReference>
<comment type="subcellular location">
    <subcellularLocation>
        <location evidence="1">Cell membrane</location>
        <topology evidence="1">Single-pass membrane protein</topology>
    </subcellularLocation>
    <subcellularLocation>
        <location evidence="2">Cell surface</location>
    </subcellularLocation>
</comment>
<evidence type="ECO:0000256" key="10">
    <source>
        <dbReference type="SAM" id="Phobius"/>
    </source>
</evidence>
<dbReference type="KEGG" id="lsw:GTO87_02385"/>
<keyword evidence="8" id="KW-0178">Competence</keyword>
<evidence type="ECO:0000256" key="1">
    <source>
        <dbReference type="ARBA" id="ARBA00004162"/>
    </source>
</evidence>
<dbReference type="InterPro" id="IPR016940">
    <property type="entry name" value="ComGC"/>
</dbReference>
<dbReference type="InterPro" id="IPR012902">
    <property type="entry name" value="N_methyl_site"/>
</dbReference>
<dbReference type="Proteomes" id="UP000510886">
    <property type="component" value="Chromosome"/>
</dbReference>
<comment type="similarity">
    <text evidence="9">Belongs to the ComGC family.</text>
</comment>
<dbReference type="PIRSF" id="PIRSF029928">
    <property type="entry name" value="Late_competence_ComGC"/>
    <property type="match status" value="1"/>
</dbReference>
<reference evidence="11 12" key="1">
    <citation type="submission" date="2020-01" db="EMBL/GenBank/DDBJ databases">
        <title>Complete and circular genome sequences of six lactobacillus isolates from horses.</title>
        <authorList>
            <person name="Hassan H.M."/>
        </authorList>
    </citation>
    <scope>NUCLEOTIDE SEQUENCE [LARGE SCALE GENOMIC DNA]</scope>
    <source>
        <strain evidence="11 12">1A</strain>
    </source>
</reference>
<dbReference type="AlphaFoldDB" id="A0A7H9EJP8"/>
<proteinExistence type="inferred from homology"/>
<evidence type="ECO:0000313" key="12">
    <source>
        <dbReference type="Proteomes" id="UP000510886"/>
    </source>
</evidence>
<dbReference type="Gene3D" id="3.30.700.10">
    <property type="entry name" value="Glycoprotein, Type 4 Pilin"/>
    <property type="match status" value="1"/>
</dbReference>
<dbReference type="RefSeq" id="WP_180849391.1">
    <property type="nucleotide sequence ID" value="NZ_CP047418.1"/>
</dbReference>
<sequence length="100" mass="11301">MKKYLAKKIPAFTLLEMAVVLFIISLLVLIILPNVAAQRKNASKINRNALQTELNTQAQLYMNDHNVNSVTVADLEQANYLTASQVEAIKREHLEISHEK</sequence>
<feature type="transmembrane region" description="Helical" evidence="10">
    <location>
        <begin position="12"/>
        <end position="32"/>
    </location>
</feature>
<evidence type="ECO:0000256" key="5">
    <source>
        <dbReference type="ARBA" id="ARBA00022692"/>
    </source>
</evidence>
<evidence type="ECO:0000256" key="7">
    <source>
        <dbReference type="ARBA" id="ARBA00023136"/>
    </source>
</evidence>
<keyword evidence="5 10" id="KW-0812">Transmembrane</keyword>
<evidence type="ECO:0000313" key="11">
    <source>
        <dbReference type="EMBL" id="QLL77567.1"/>
    </source>
</evidence>
<dbReference type="GO" id="GO:0009986">
    <property type="term" value="C:cell surface"/>
    <property type="evidence" value="ECO:0007669"/>
    <property type="project" value="UniProtKB-SubCell"/>
</dbReference>
<keyword evidence="7 10" id="KW-0472">Membrane</keyword>
<accession>A0A7H9EJP8</accession>
<dbReference type="Pfam" id="PF07963">
    <property type="entry name" value="N_methyl"/>
    <property type="match status" value="1"/>
</dbReference>
<evidence type="ECO:0000256" key="8">
    <source>
        <dbReference type="ARBA" id="ARBA00023287"/>
    </source>
</evidence>
<evidence type="ECO:0000256" key="2">
    <source>
        <dbReference type="ARBA" id="ARBA00004241"/>
    </source>
</evidence>
<dbReference type="EMBL" id="CP047418">
    <property type="protein sequence ID" value="QLL77567.1"/>
    <property type="molecule type" value="Genomic_DNA"/>
</dbReference>
<organism evidence="11 12">
    <name type="scientific">Ligilactobacillus saerimneri</name>
    <dbReference type="NCBI Taxonomy" id="228229"/>
    <lineage>
        <taxon>Bacteria</taxon>
        <taxon>Bacillati</taxon>
        <taxon>Bacillota</taxon>
        <taxon>Bacilli</taxon>
        <taxon>Lactobacillales</taxon>
        <taxon>Lactobacillaceae</taxon>
        <taxon>Ligilactobacillus</taxon>
    </lineage>
</organism>
<dbReference type="GO" id="GO:0030420">
    <property type="term" value="P:establishment of competence for transformation"/>
    <property type="evidence" value="ECO:0007669"/>
    <property type="project" value="UniProtKB-KW"/>
</dbReference>
<dbReference type="GO" id="GO:0005886">
    <property type="term" value="C:plasma membrane"/>
    <property type="evidence" value="ECO:0007669"/>
    <property type="project" value="UniProtKB-SubCell"/>
</dbReference>
<evidence type="ECO:0000256" key="6">
    <source>
        <dbReference type="ARBA" id="ARBA00022989"/>
    </source>
</evidence>
<gene>
    <name evidence="11" type="ORF">GTO87_02385</name>
</gene>
<keyword evidence="6 10" id="KW-1133">Transmembrane helix</keyword>
<keyword evidence="3" id="KW-1003">Cell membrane</keyword>
<name>A0A7H9EJP8_9LACO</name>
<evidence type="ECO:0000256" key="9">
    <source>
        <dbReference type="ARBA" id="ARBA00043982"/>
    </source>
</evidence>
<evidence type="ECO:0000256" key="4">
    <source>
        <dbReference type="ARBA" id="ARBA00022481"/>
    </source>
</evidence>